<gene>
    <name evidence="9" type="ORF">PIB30_057522</name>
</gene>
<dbReference type="SMART" id="SM00835">
    <property type="entry name" value="Cupin_1"/>
    <property type="match status" value="2"/>
</dbReference>
<dbReference type="PROSITE" id="PS00305">
    <property type="entry name" value="11S_SEED_STORAGE"/>
    <property type="match status" value="1"/>
</dbReference>
<feature type="region of interest" description="Disordered" evidence="7">
    <location>
        <begin position="279"/>
        <end position="343"/>
    </location>
</feature>
<dbReference type="EMBL" id="JASCZI010060887">
    <property type="protein sequence ID" value="MED6136597.1"/>
    <property type="molecule type" value="Genomic_DNA"/>
</dbReference>
<dbReference type="InterPro" id="IPR022379">
    <property type="entry name" value="11S_seedstore_CS"/>
</dbReference>
<dbReference type="InterPro" id="IPR006045">
    <property type="entry name" value="Cupin_1"/>
</dbReference>
<evidence type="ECO:0000256" key="7">
    <source>
        <dbReference type="SAM" id="MobiDB-lite"/>
    </source>
</evidence>
<comment type="subunit">
    <text evidence="6">Hexamer; each subunit is composed of an acidic and a basic chain derived from a single precursor and linked by a disulfide bond.</text>
</comment>
<dbReference type="InterPro" id="IPR006044">
    <property type="entry name" value="11S_seedstore_pln"/>
</dbReference>
<evidence type="ECO:0000313" key="10">
    <source>
        <dbReference type="Proteomes" id="UP001341840"/>
    </source>
</evidence>
<evidence type="ECO:0000256" key="1">
    <source>
        <dbReference type="ARBA" id="ARBA00007178"/>
    </source>
</evidence>
<feature type="chain" id="PRO_5045003887" description="Cupin type-1 domain-containing protein" evidence="6">
    <location>
        <begin position="21"/>
        <end position="526"/>
    </location>
</feature>
<keyword evidence="2 6" id="KW-0732">Signal</keyword>
<feature type="region of interest" description="Disordered" evidence="7">
    <location>
        <begin position="112"/>
        <end position="152"/>
    </location>
</feature>
<comment type="function">
    <text evidence="6">Seed storage protein.</text>
</comment>
<feature type="compositionally biased region" description="Basic and acidic residues" evidence="7">
    <location>
        <begin position="310"/>
        <end position="342"/>
    </location>
</feature>
<protein>
    <recommendedName>
        <fullName evidence="8">Cupin type-1 domain-containing protein</fullName>
    </recommendedName>
</protein>
<dbReference type="PANTHER" id="PTHR31189">
    <property type="entry name" value="OS03G0336100 PROTEIN-RELATED"/>
    <property type="match status" value="1"/>
</dbReference>
<evidence type="ECO:0000313" key="9">
    <source>
        <dbReference type="EMBL" id="MED6136597.1"/>
    </source>
</evidence>
<dbReference type="SUPFAM" id="SSF51182">
    <property type="entry name" value="RmlC-like cupins"/>
    <property type="match status" value="1"/>
</dbReference>
<dbReference type="CDD" id="cd02242">
    <property type="entry name" value="cupin_11S_legumin_N"/>
    <property type="match status" value="1"/>
</dbReference>
<dbReference type="Gene3D" id="2.60.120.10">
    <property type="entry name" value="Jelly Rolls"/>
    <property type="match status" value="2"/>
</dbReference>
<keyword evidence="4 6" id="KW-0708">Seed storage protein</keyword>
<evidence type="ECO:0000256" key="4">
    <source>
        <dbReference type="ARBA" id="ARBA00023129"/>
    </source>
</evidence>
<sequence length="526" mass="60746">MAKLLALSICFCFLALGASSFSFRQQAEENACQFQRLNAQRPDNRLESEGGYIETWNPNRQEFECAGVALSRFVLRRNALRRPYYSNAPQEIFIQEGRGYFGLIFPGCPATYEEPAQEGRQHQHQFQRPPRRFEEQDQSQNPKESHQKVHRFKEGDLIAVPTGVAFWIYNDEDADVVALSLTDTNNNDNQLDQFPRRFNLAGNQEQEFLRYQEQDSRRRSQPFRQPRQEDREFSHQGQRDRRREEQEEDEDSNIFSGFTPEFLAQAFQVDRQTVQNLRGENQREEQGAIVTVKGGLQVLTPDRDEDEEDRPQPRDFDEDRYERPQQRPSRGDDRWDPRRQNGIEETICTASVKKNIGRSSSPDIYNPQAGSLRNVNELDLPILAWLGLSAEHGTIYRNAMFVPHYNLNAHSIVVALSGRAHIQVVDCRGNRVFDEELQEGHALVVPQNFAVAAKSQSENFEYLSFKTNSRPSIANLAGENSYIANLPEEVVANSYDLPREQARELKNNNPFKFFVPPRDQSQRAVA</sequence>
<keyword evidence="10" id="KW-1185">Reference proteome</keyword>
<feature type="domain" description="Cupin type-1" evidence="8">
    <location>
        <begin position="35"/>
        <end position="275"/>
    </location>
</feature>
<proteinExistence type="inferred from homology"/>
<feature type="compositionally biased region" description="Basic and acidic residues" evidence="7">
    <location>
        <begin position="226"/>
        <end position="245"/>
    </location>
</feature>
<accession>A0ABU6SJL0</accession>
<dbReference type="PRINTS" id="PR00439">
    <property type="entry name" value="11SGLOBULIN"/>
</dbReference>
<comment type="similarity">
    <text evidence="1 6">Belongs to the 11S seed storage protein (globulins) family.</text>
</comment>
<dbReference type="Pfam" id="PF00190">
    <property type="entry name" value="Cupin_1"/>
    <property type="match status" value="2"/>
</dbReference>
<organism evidence="9 10">
    <name type="scientific">Stylosanthes scabra</name>
    <dbReference type="NCBI Taxonomy" id="79078"/>
    <lineage>
        <taxon>Eukaryota</taxon>
        <taxon>Viridiplantae</taxon>
        <taxon>Streptophyta</taxon>
        <taxon>Embryophyta</taxon>
        <taxon>Tracheophyta</taxon>
        <taxon>Spermatophyta</taxon>
        <taxon>Magnoliopsida</taxon>
        <taxon>eudicotyledons</taxon>
        <taxon>Gunneridae</taxon>
        <taxon>Pentapetalae</taxon>
        <taxon>rosids</taxon>
        <taxon>fabids</taxon>
        <taxon>Fabales</taxon>
        <taxon>Fabaceae</taxon>
        <taxon>Papilionoideae</taxon>
        <taxon>50 kb inversion clade</taxon>
        <taxon>dalbergioids sensu lato</taxon>
        <taxon>Dalbergieae</taxon>
        <taxon>Pterocarpus clade</taxon>
        <taxon>Stylosanthes</taxon>
    </lineage>
</organism>
<evidence type="ECO:0000256" key="2">
    <source>
        <dbReference type="ARBA" id="ARBA00022729"/>
    </source>
</evidence>
<comment type="caution">
    <text evidence="9">The sequence shown here is derived from an EMBL/GenBank/DDBJ whole genome shotgun (WGS) entry which is preliminary data.</text>
</comment>
<dbReference type="InterPro" id="IPR014710">
    <property type="entry name" value="RmlC-like_jellyroll"/>
</dbReference>
<name>A0ABU6SJL0_9FABA</name>
<keyword evidence="3 6" id="KW-0758">Storage protein</keyword>
<comment type="function">
    <text evidence="6">This protein found in the seeds of many leguminous and non-leguminous plants is the source of sulfur-containing amino acids in seed meals.</text>
</comment>
<evidence type="ECO:0000256" key="5">
    <source>
        <dbReference type="ARBA" id="ARBA00023157"/>
    </source>
</evidence>
<dbReference type="InterPro" id="IPR050253">
    <property type="entry name" value="Seed_Storage-Functional"/>
</dbReference>
<feature type="signal peptide" evidence="6">
    <location>
        <begin position="1"/>
        <end position="20"/>
    </location>
</feature>
<dbReference type="CDD" id="cd02243">
    <property type="entry name" value="cupin_11S_legumin_C"/>
    <property type="match status" value="1"/>
</dbReference>
<dbReference type="Proteomes" id="UP001341840">
    <property type="component" value="Unassembled WGS sequence"/>
</dbReference>
<dbReference type="InterPro" id="IPR011051">
    <property type="entry name" value="RmlC_Cupin_sf"/>
</dbReference>
<feature type="region of interest" description="Disordered" evidence="7">
    <location>
        <begin position="210"/>
        <end position="254"/>
    </location>
</feature>
<feature type="domain" description="Cupin type-1" evidence="8">
    <location>
        <begin position="354"/>
        <end position="503"/>
    </location>
</feature>
<evidence type="ECO:0000259" key="8">
    <source>
        <dbReference type="SMART" id="SM00835"/>
    </source>
</evidence>
<evidence type="ECO:0000256" key="6">
    <source>
        <dbReference type="RuleBase" id="RU003681"/>
    </source>
</evidence>
<evidence type="ECO:0000256" key="3">
    <source>
        <dbReference type="ARBA" id="ARBA00022761"/>
    </source>
</evidence>
<feature type="compositionally biased region" description="Basic and acidic residues" evidence="7">
    <location>
        <begin position="143"/>
        <end position="152"/>
    </location>
</feature>
<dbReference type="PANTHER" id="PTHR31189:SF77">
    <property type="entry name" value="GLYCININ G3"/>
    <property type="match status" value="1"/>
</dbReference>
<reference evidence="9 10" key="1">
    <citation type="journal article" date="2023" name="Plants (Basel)">
        <title>Bridging the Gap: Combining Genomics and Transcriptomics Approaches to Understand Stylosanthes scabra, an Orphan Legume from the Brazilian Caatinga.</title>
        <authorList>
            <person name="Ferreira-Neto J.R.C."/>
            <person name="da Silva M.D."/>
            <person name="Binneck E."/>
            <person name="de Melo N.F."/>
            <person name="da Silva R.H."/>
            <person name="de Melo A.L.T.M."/>
            <person name="Pandolfi V."/>
            <person name="Bustamante F.O."/>
            <person name="Brasileiro-Vidal A.C."/>
            <person name="Benko-Iseppon A.M."/>
        </authorList>
    </citation>
    <scope>NUCLEOTIDE SEQUENCE [LARGE SCALE GENOMIC DNA]</scope>
    <source>
        <tissue evidence="9">Leaves</tissue>
    </source>
</reference>
<keyword evidence="5 6" id="KW-1015">Disulfide bond</keyword>